<keyword evidence="2 3" id="KW-0802">TPR repeat</keyword>
<organism evidence="4 5">
    <name type="scientific">Bacteroides pyogenes JCM 6292</name>
    <dbReference type="NCBI Taxonomy" id="1235809"/>
    <lineage>
        <taxon>Bacteria</taxon>
        <taxon>Pseudomonadati</taxon>
        <taxon>Bacteroidota</taxon>
        <taxon>Bacteroidia</taxon>
        <taxon>Bacteroidales</taxon>
        <taxon>Bacteroidaceae</taxon>
        <taxon>Bacteroides</taxon>
    </lineage>
</organism>
<dbReference type="Proteomes" id="UP000018861">
    <property type="component" value="Unassembled WGS sequence"/>
</dbReference>
<dbReference type="Gene3D" id="1.25.40.10">
    <property type="entry name" value="Tetratricopeptide repeat domain"/>
    <property type="match status" value="1"/>
</dbReference>
<dbReference type="PANTHER" id="PTHR44186:SF1">
    <property type="entry name" value="BARDET-BIEDL SYNDROME 4 PROTEIN"/>
    <property type="match status" value="1"/>
</dbReference>
<dbReference type="PROSITE" id="PS50005">
    <property type="entry name" value="TPR"/>
    <property type="match status" value="1"/>
</dbReference>
<proteinExistence type="predicted"/>
<evidence type="ECO:0000256" key="3">
    <source>
        <dbReference type="PROSITE-ProRule" id="PRU00339"/>
    </source>
</evidence>
<comment type="caution">
    <text evidence="4">The sequence shown here is derived from an EMBL/GenBank/DDBJ whole genome shotgun (WGS) entry which is preliminary data.</text>
</comment>
<dbReference type="EMBL" id="BAIQ01000055">
    <property type="protein sequence ID" value="GAE17067.1"/>
    <property type="molecule type" value="Genomic_DNA"/>
</dbReference>
<sequence>MRIMMNEKTINEQYAYISILLQEKRLKEALTQLESLLWQCADWKLRTHLEQLQTSYNYMLDYMRQGADDPERPEVYRKLLKEAWEIADRARLFTLDGVSSKYYHIVRHTAQTTDSGTNNPTQTTHILEGFNDDLAISGLQSDEKIDEALKRHENALKTLFLNTWTNSGWSDDEEKNAQAMLTSELSGANDLCLFASAVTLSLMECFDLSKAMWLLDAYTHPNVSVSQRAVVGLLIVLHIYRNRIYLYPELIQRIVLMGDTGSFKEDVARIYRQLLLAQETEKIDKKMREEIIPEMMKSVSSIRDMRFGLEESDDESDDKNPDWMDAFEQSGLGDKLREMSELQMEGADVYMSTFAALKNFPFFREIHNWFYPFSKQQPDVYRILKDAKEKKGTLDFILETGFFSNSDKYSFLFIIQQLPKAQKEMLLSQLSSQQEQISEMAEQSNVENIKQFNERPGTISNQYLQDLYRFFKLSTRRQEFRDFFKEKLDLHHIPALSNMLSQKEVLFPIADFYLKKERWEEATEAYKEMEAAGLFAEDAAECYQKLGYARQKQKKYAEAIEAYLKADTLKPDNVWNNRHLAVCYRLNRDYRKALTYYKKTEEVSPEDTKIVFHIGSCLAELGQNEEALNYFFKLDFIQNNSIKAWRGIGWCSFIGHKHEQAMKYYEKIIDRKPLAIDYMNAGHVAWAMGNIRKAADLYKEAIAAGESKEQFIIMFRKDEAALLEQGIRAEDIPLMLDLL</sequence>
<dbReference type="SUPFAM" id="SSF48452">
    <property type="entry name" value="TPR-like"/>
    <property type="match status" value="1"/>
</dbReference>
<dbReference type="AlphaFoldDB" id="W4PBC4"/>
<dbReference type="Pfam" id="PF13181">
    <property type="entry name" value="TPR_8"/>
    <property type="match status" value="1"/>
</dbReference>
<protein>
    <submittedName>
        <fullName evidence="4">TPR domain protein</fullName>
    </submittedName>
</protein>
<evidence type="ECO:0000256" key="1">
    <source>
        <dbReference type="ARBA" id="ARBA00022737"/>
    </source>
</evidence>
<gene>
    <name evidence="4" type="ORF">JCM6292_3606</name>
</gene>
<dbReference type="Pfam" id="PF13432">
    <property type="entry name" value="TPR_16"/>
    <property type="match status" value="1"/>
</dbReference>
<dbReference type="InterPro" id="IPR011990">
    <property type="entry name" value="TPR-like_helical_dom_sf"/>
</dbReference>
<dbReference type="SMART" id="SM00028">
    <property type="entry name" value="TPR"/>
    <property type="match status" value="5"/>
</dbReference>
<name>W4PBC4_9BACE</name>
<keyword evidence="1" id="KW-0677">Repeat</keyword>
<dbReference type="InterPro" id="IPR019734">
    <property type="entry name" value="TPR_rpt"/>
</dbReference>
<evidence type="ECO:0000313" key="4">
    <source>
        <dbReference type="EMBL" id="GAE17067.1"/>
    </source>
</evidence>
<evidence type="ECO:0000256" key="2">
    <source>
        <dbReference type="ARBA" id="ARBA00022803"/>
    </source>
</evidence>
<feature type="repeat" description="TPR" evidence="3">
    <location>
        <begin position="540"/>
        <end position="573"/>
    </location>
</feature>
<evidence type="ECO:0000313" key="5">
    <source>
        <dbReference type="Proteomes" id="UP000018861"/>
    </source>
</evidence>
<reference evidence="4 5" key="1">
    <citation type="journal article" date="2014" name="Genome Announc.">
        <title>Draft Genome Sequences of Three Strains of Bacteroides pyogenes Isolated from a Cat and Swine.</title>
        <authorList>
            <person name="Sakamoto M."/>
            <person name="Oshima K."/>
            <person name="Suda W."/>
            <person name="Kitamura K."/>
            <person name="Iida T."/>
            <person name="Hattori M."/>
            <person name="Ohkuma M."/>
        </authorList>
    </citation>
    <scope>NUCLEOTIDE SEQUENCE [LARGE SCALE GENOMIC DNA]</scope>
    <source>
        <strain evidence="4 5">JCM 6292</strain>
    </source>
</reference>
<accession>W4PBC4</accession>
<dbReference type="PANTHER" id="PTHR44186">
    <property type="match status" value="1"/>
</dbReference>